<dbReference type="EMBL" id="JBIAFJ010000043">
    <property type="protein sequence ID" value="MFE9173967.1"/>
    <property type="molecule type" value="Genomic_DNA"/>
</dbReference>
<sequence>MESEQVVHGLTKNIGTRTPLRVAFHEYAAAWRDVRAVRRRRDKAGCLFGPPGWSPKAGA</sequence>
<organism evidence="1 2">
    <name type="scientific">Streptomyces kebangsaanensis</name>
    <dbReference type="NCBI Taxonomy" id="864058"/>
    <lineage>
        <taxon>Bacteria</taxon>
        <taxon>Bacillati</taxon>
        <taxon>Actinomycetota</taxon>
        <taxon>Actinomycetes</taxon>
        <taxon>Kitasatosporales</taxon>
        <taxon>Streptomycetaceae</taxon>
        <taxon>Streptomyces</taxon>
    </lineage>
</organism>
<gene>
    <name evidence="1" type="ORF">ACFYNZ_31690</name>
</gene>
<dbReference type="RefSeq" id="WP_388353263.1">
    <property type="nucleotide sequence ID" value="NZ_JBIAFJ010000043.1"/>
</dbReference>
<evidence type="ECO:0000313" key="2">
    <source>
        <dbReference type="Proteomes" id="UP001601197"/>
    </source>
</evidence>
<keyword evidence="2" id="KW-1185">Reference proteome</keyword>
<evidence type="ECO:0000313" key="1">
    <source>
        <dbReference type="EMBL" id="MFE9173967.1"/>
    </source>
</evidence>
<protein>
    <submittedName>
        <fullName evidence="1">Uncharacterized protein</fullName>
    </submittedName>
</protein>
<reference evidence="1 2" key="1">
    <citation type="submission" date="2024-10" db="EMBL/GenBank/DDBJ databases">
        <title>The Natural Products Discovery Center: Release of the First 8490 Sequenced Strains for Exploring Actinobacteria Biosynthetic Diversity.</title>
        <authorList>
            <person name="Kalkreuter E."/>
            <person name="Kautsar S.A."/>
            <person name="Yang D."/>
            <person name="Bader C.D."/>
            <person name="Teijaro C.N."/>
            <person name="Fluegel L."/>
            <person name="Davis C.M."/>
            <person name="Simpson J.R."/>
            <person name="Lauterbach L."/>
            <person name="Steele A.D."/>
            <person name="Gui C."/>
            <person name="Meng S."/>
            <person name="Li G."/>
            <person name="Viehrig K."/>
            <person name="Ye F."/>
            <person name="Su P."/>
            <person name="Kiefer A.F."/>
            <person name="Nichols A."/>
            <person name="Cepeda A.J."/>
            <person name="Yan W."/>
            <person name="Fan B."/>
            <person name="Jiang Y."/>
            <person name="Adhikari A."/>
            <person name="Zheng C.-J."/>
            <person name="Schuster L."/>
            <person name="Cowan T.M."/>
            <person name="Smanski M.J."/>
            <person name="Chevrette M.G."/>
            <person name="De Carvalho L.P.S."/>
            <person name="Shen B."/>
        </authorList>
    </citation>
    <scope>NUCLEOTIDE SEQUENCE [LARGE SCALE GENOMIC DNA]</scope>
    <source>
        <strain evidence="1 2">NPDC007147</strain>
    </source>
</reference>
<dbReference type="Proteomes" id="UP001601197">
    <property type="component" value="Unassembled WGS sequence"/>
</dbReference>
<accession>A0ABW6L5I7</accession>
<comment type="caution">
    <text evidence="1">The sequence shown here is derived from an EMBL/GenBank/DDBJ whole genome shotgun (WGS) entry which is preliminary data.</text>
</comment>
<name>A0ABW6L5I7_9ACTN</name>
<proteinExistence type="predicted"/>